<evidence type="ECO:0000256" key="4">
    <source>
        <dbReference type="ARBA" id="ARBA00022806"/>
    </source>
</evidence>
<proteinExistence type="predicted"/>
<dbReference type="FunFam" id="3.40.50.300:FF:000397">
    <property type="entry name" value="Probable ATP-dependent RNA helicase DDX4"/>
    <property type="match status" value="1"/>
</dbReference>
<feature type="short sequence motif" description="Q motif" evidence="7">
    <location>
        <begin position="171"/>
        <end position="199"/>
    </location>
</feature>
<evidence type="ECO:0000259" key="11">
    <source>
        <dbReference type="PROSITE" id="PS51195"/>
    </source>
</evidence>
<keyword evidence="13" id="KW-1185">Reference proteome</keyword>
<feature type="compositionally biased region" description="Basic and acidic residues" evidence="8">
    <location>
        <begin position="68"/>
        <end position="80"/>
    </location>
</feature>
<organism evidence="12 13">
    <name type="scientific">Coptotermes formosanus</name>
    <name type="common">Formosan subterranean termite</name>
    <dbReference type="NCBI Taxonomy" id="36987"/>
    <lineage>
        <taxon>Eukaryota</taxon>
        <taxon>Metazoa</taxon>
        <taxon>Ecdysozoa</taxon>
        <taxon>Arthropoda</taxon>
        <taxon>Hexapoda</taxon>
        <taxon>Insecta</taxon>
        <taxon>Pterygota</taxon>
        <taxon>Neoptera</taxon>
        <taxon>Polyneoptera</taxon>
        <taxon>Dictyoptera</taxon>
        <taxon>Blattodea</taxon>
        <taxon>Blattoidea</taxon>
        <taxon>Termitoidae</taxon>
        <taxon>Rhinotermitidae</taxon>
        <taxon>Coptotermes</taxon>
    </lineage>
</organism>
<dbReference type="InterPro" id="IPR027417">
    <property type="entry name" value="P-loop_NTPase"/>
</dbReference>
<dbReference type="Pfam" id="PF00270">
    <property type="entry name" value="DEAD"/>
    <property type="match status" value="1"/>
</dbReference>
<dbReference type="PANTHER" id="PTHR47958">
    <property type="entry name" value="ATP-DEPENDENT RNA HELICASE DBP3"/>
    <property type="match status" value="1"/>
</dbReference>
<evidence type="ECO:0000256" key="2">
    <source>
        <dbReference type="ARBA" id="ARBA00022741"/>
    </source>
</evidence>
<dbReference type="InterPro" id="IPR001650">
    <property type="entry name" value="Helicase_C-like"/>
</dbReference>
<name>A0A6L2PTR4_COPFO</name>
<dbReference type="PROSITE" id="PS51192">
    <property type="entry name" value="HELICASE_ATP_BIND_1"/>
    <property type="match status" value="1"/>
</dbReference>
<reference evidence="13" key="1">
    <citation type="submission" date="2020-01" db="EMBL/GenBank/DDBJ databases">
        <title>Draft genome sequence of the Termite Coptotermes fromosanus.</title>
        <authorList>
            <person name="Itakura S."/>
            <person name="Yosikawa Y."/>
            <person name="Umezawa K."/>
        </authorList>
    </citation>
    <scope>NUCLEOTIDE SEQUENCE [LARGE SCALE GENOMIC DNA]</scope>
</reference>
<dbReference type="SMART" id="SM00490">
    <property type="entry name" value="HELICc"/>
    <property type="match status" value="1"/>
</dbReference>
<dbReference type="PROSITE" id="PS51194">
    <property type="entry name" value="HELICASE_CTER"/>
    <property type="match status" value="1"/>
</dbReference>
<evidence type="ECO:0000256" key="5">
    <source>
        <dbReference type="ARBA" id="ARBA00022840"/>
    </source>
</evidence>
<accession>A0A6L2PTR4</accession>
<protein>
    <recommendedName>
        <fullName evidence="1">RNA helicase</fullName>
        <ecNumber evidence="1">3.6.4.13</ecNumber>
    </recommendedName>
</protein>
<dbReference type="GO" id="GO:0005524">
    <property type="term" value="F:ATP binding"/>
    <property type="evidence" value="ECO:0007669"/>
    <property type="project" value="UniProtKB-KW"/>
</dbReference>
<evidence type="ECO:0000256" key="7">
    <source>
        <dbReference type="PROSITE-ProRule" id="PRU00552"/>
    </source>
</evidence>
<dbReference type="AlphaFoldDB" id="A0A6L2PTR4"/>
<comment type="catalytic activity">
    <reaction evidence="6">
        <text>ATP + H2O = ADP + phosphate + H(+)</text>
        <dbReference type="Rhea" id="RHEA:13065"/>
        <dbReference type="ChEBI" id="CHEBI:15377"/>
        <dbReference type="ChEBI" id="CHEBI:15378"/>
        <dbReference type="ChEBI" id="CHEBI:30616"/>
        <dbReference type="ChEBI" id="CHEBI:43474"/>
        <dbReference type="ChEBI" id="CHEBI:456216"/>
        <dbReference type="EC" id="3.6.4.13"/>
    </reaction>
</comment>
<keyword evidence="2" id="KW-0547">Nucleotide-binding</keyword>
<dbReference type="Gene3D" id="3.40.50.300">
    <property type="entry name" value="P-loop containing nucleotide triphosphate hydrolases"/>
    <property type="match status" value="2"/>
</dbReference>
<dbReference type="GO" id="GO:0016787">
    <property type="term" value="F:hydrolase activity"/>
    <property type="evidence" value="ECO:0007669"/>
    <property type="project" value="UniProtKB-KW"/>
</dbReference>
<dbReference type="EMBL" id="BLKM01000462">
    <property type="protein sequence ID" value="GFG34018.1"/>
    <property type="molecule type" value="Genomic_DNA"/>
</dbReference>
<dbReference type="GO" id="GO:0031047">
    <property type="term" value="P:regulatory ncRNA-mediated gene silencing"/>
    <property type="evidence" value="ECO:0007669"/>
    <property type="project" value="UniProtKB-ARBA"/>
</dbReference>
<dbReference type="Pfam" id="PF00271">
    <property type="entry name" value="Helicase_C"/>
    <property type="match status" value="1"/>
</dbReference>
<dbReference type="InterPro" id="IPR011545">
    <property type="entry name" value="DEAD/DEAH_box_helicase_dom"/>
</dbReference>
<sequence length="747" mass="83025">MEDDQWVDDGSPVVFQAPTSLDGGRSFGRGRGFIPLEKAVSNNNGPGNFSAADDDWKDSDVPSFSVNSRRDNDFGGEGRGRGGRGGRGGFSRDEGGGYRGQNNNENGRGFKTRENESTGDPPKPQERYIPPEPSNDEATIFGGGISCGINFDKYDNIQVKVSGENVPPPIDSFETAGLRPFVLSNVKKSGYTKPTPVQKHALPVIMAGRDLMACAQTGSGKTAAFLLPIINTLLSDPKDLVVTQQHCEPHAVIISPTRELTLQIFHEARKFSHGSIIKTVVAYGGTSAYHQALDVMKGCHILVATPGRLLDFVNRGRITFSSLRFLILDEGDRMLDMGFLPDIEQIMGHPTMVPNGERQTLMFSATFPEDVQRLAGKFLHNYLFLAVGIVGGACSDVEQRFHLVTKFEKRSKLMDLISQGGGEKTLVFVETKRTADFLATYLSEHEFPTTSIHGDRLQRERELALCDFKMGRMYVLVATAVAARGLDIKNVSHVVNYDLPKSIDEYVHRIGRTGRVGNRGKATSFYDPEFDAPLAKQLLKILQQEVGVSVGSDEEILHELELTKVSTRWVPWLLMTEHREGCLVAITQFLQQYKREGAKFLDPFVISDETWVQCFTPESKRASKQWKYAHSPPPGKVKTIFSAGMIIATVFWDSKGVLHLDFLAGQKTINVHYYSTLLNEKMKLAIRSEQRKRQDSVYFLQDNACPHTAILTMAALLKLKWDVLPHLVYSPDVAPSDYHLFGPMKGF</sequence>
<feature type="domain" description="DEAD-box RNA helicase Q" evidence="11">
    <location>
        <begin position="171"/>
        <end position="199"/>
    </location>
</feature>
<feature type="region of interest" description="Disordered" evidence="8">
    <location>
        <begin position="1"/>
        <end position="133"/>
    </location>
</feature>
<dbReference type="PROSITE" id="PS51195">
    <property type="entry name" value="Q_MOTIF"/>
    <property type="match status" value="1"/>
</dbReference>
<keyword evidence="4" id="KW-0347">Helicase</keyword>
<evidence type="ECO:0000259" key="10">
    <source>
        <dbReference type="PROSITE" id="PS51194"/>
    </source>
</evidence>
<dbReference type="InParanoid" id="A0A6L2PTR4"/>
<dbReference type="InterPro" id="IPR001888">
    <property type="entry name" value="Transposase_1"/>
</dbReference>
<keyword evidence="3" id="KW-0378">Hydrolase</keyword>
<dbReference type="SMART" id="SM00487">
    <property type="entry name" value="DEXDc"/>
    <property type="match status" value="1"/>
</dbReference>
<evidence type="ECO:0000256" key="1">
    <source>
        <dbReference type="ARBA" id="ARBA00012552"/>
    </source>
</evidence>
<dbReference type="OrthoDB" id="196131at2759"/>
<evidence type="ECO:0000256" key="6">
    <source>
        <dbReference type="ARBA" id="ARBA00047984"/>
    </source>
</evidence>
<dbReference type="GO" id="GO:0003724">
    <property type="term" value="F:RNA helicase activity"/>
    <property type="evidence" value="ECO:0007669"/>
    <property type="project" value="UniProtKB-EC"/>
</dbReference>
<evidence type="ECO:0000259" key="9">
    <source>
        <dbReference type="PROSITE" id="PS51192"/>
    </source>
</evidence>
<gene>
    <name evidence="12" type="ORF">Cfor_04873</name>
</gene>
<evidence type="ECO:0000313" key="12">
    <source>
        <dbReference type="EMBL" id="GFG34018.1"/>
    </source>
</evidence>
<dbReference type="Pfam" id="PF01359">
    <property type="entry name" value="Transposase_1"/>
    <property type="match status" value="1"/>
</dbReference>
<dbReference type="InterPro" id="IPR014014">
    <property type="entry name" value="RNA_helicase_DEAD_Q_motif"/>
</dbReference>
<comment type="caution">
    <text evidence="12">The sequence shown here is derived from an EMBL/GenBank/DDBJ whole genome shotgun (WGS) entry which is preliminary data.</text>
</comment>
<keyword evidence="5" id="KW-0067">ATP-binding</keyword>
<dbReference type="EC" id="3.6.4.13" evidence="1"/>
<dbReference type="GO" id="GO:0003676">
    <property type="term" value="F:nucleic acid binding"/>
    <property type="evidence" value="ECO:0007669"/>
    <property type="project" value="InterPro"/>
</dbReference>
<dbReference type="Proteomes" id="UP000502823">
    <property type="component" value="Unassembled WGS sequence"/>
</dbReference>
<dbReference type="CDD" id="cd18787">
    <property type="entry name" value="SF2_C_DEAD"/>
    <property type="match status" value="1"/>
</dbReference>
<dbReference type="InterPro" id="IPR014001">
    <property type="entry name" value="Helicase_ATP-bd"/>
</dbReference>
<feature type="domain" description="Helicase C-terminal" evidence="10">
    <location>
        <begin position="412"/>
        <end position="563"/>
    </location>
</feature>
<evidence type="ECO:0000256" key="3">
    <source>
        <dbReference type="ARBA" id="ARBA00022801"/>
    </source>
</evidence>
<evidence type="ECO:0000313" key="13">
    <source>
        <dbReference type="Proteomes" id="UP000502823"/>
    </source>
</evidence>
<dbReference type="FunFam" id="3.40.50.300:FF:000008">
    <property type="entry name" value="ATP-dependent RNA helicase RhlB"/>
    <property type="match status" value="1"/>
</dbReference>
<dbReference type="InterPro" id="IPR036397">
    <property type="entry name" value="RNaseH_sf"/>
</dbReference>
<dbReference type="SUPFAM" id="SSF52540">
    <property type="entry name" value="P-loop containing nucleoside triphosphate hydrolases"/>
    <property type="match status" value="2"/>
</dbReference>
<dbReference type="FunCoup" id="A0A6L2PTR4">
    <property type="interactions" value="65"/>
</dbReference>
<dbReference type="Gene3D" id="3.30.420.10">
    <property type="entry name" value="Ribonuclease H-like superfamily/Ribonuclease H"/>
    <property type="match status" value="1"/>
</dbReference>
<evidence type="ECO:0000256" key="8">
    <source>
        <dbReference type="SAM" id="MobiDB-lite"/>
    </source>
</evidence>
<feature type="domain" description="Helicase ATP-binding" evidence="9">
    <location>
        <begin position="202"/>
        <end position="385"/>
    </location>
</feature>